<dbReference type="SUPFAM" id="SSF50182">
    <property type="entry name" value="Sm-like ribonucleoproteins"/>
    <property type="match status" value="1"/>
</dbReference>
<dbReference type="InterPro" id="IPR011014">
    <property type="entry name" value="MscS_channel_TM-2"/>
</dbReference>
<proteinExistence type="inferred from homology"/>
<dbReference type="Pfam" id="PF00924">
    <property type="entry name" value="MS_channel_2nd"/>
    <property type="match status" value="1"/>
</dbReference>
<accession>A0A1Z4LS72</accession>
<evidence type="ECO:0000256" key="6">
    <source>
        <dbReference type="ARBA" id="ARBA00023136"/>
    </source>
</evidence>
<sequence length="576" mass="64799">MVNRLTGLRKQLRAKAFILISLLTFSLIIFTNTEVQAGSSNQNPFTNASSNQSTIVYAPITLDGREIVHIAARKGISNNLSQNTISPLDTRVEMYEEKLSQILATGFNPKTLYVTPAQNKQQTVILVGDTENLKRRKLMSVTELDAQLHGLSITDLAGEYSKNIRPALIKALQERQPETIQQRFFNSLGILAGIILLTALLVFYYKKFVKKEETLQQEEPSVSDFGIESENAASEAEEDAQMMEYCQKKLIWQRKLNINRLKIWILVISLFMLWVSGLAAIVGMFPYTRWLQDWLLTKPLLLAIILSTILGIKASDVIIDFLFRKILDKESQKPHVSARRISRLTTFSNVIKGAITFIWMVLGILWFLEKLHIPIIPILAGAGIVGFAVSFSSQNLIRDIINGIIMLWEDQFIIGDLINVSGTVGVVENVNLRMIQLRQANGILSTISNSSISTVHNLTKDWSRIVFTVDISPEADIDKALGIVRETACGMQTDEEWKDSVLDPVNVLGVNNISSNGIEIMLWFKTEPGAQFALAREFRRRLKYAFDRENIDIGIPQNSLQLQDSPALRLFTSNSN</sequence>
<dbReference type="GO" id="GO:0005886">
    <property type="term" value="C:plasma membrane"/>
    <property type="evidence" value="ECO:0007669"/>
    <property type="project" value="UniProtKB-SubCell"/>
</dbReference>
<evidence type="ECO:0000256" key="2">
    <source>
        <dbReference type="ARBA" id="ARBA00008017"/>
    </source>
</evidence>
<feature type="transmembrane region" description="Helical" evidence="7">
    <location>
        <begin position="344"/>
        <end position="367"/>
    </location>
</feature>
<keyword evidence="6 7" id="KW-0472">Membrane</keyword>
<gene>
    <name evidence="10" type="ORF">NIES267_34120</name>
</gene>
<dbReference type="Gene3D" id="3.30.70.100">
    <property type="match status" value="1"/>
</dbReference>
<feature type="transmembrane region" description="Helical" evidence="7">
    <location>
        <begin position="300"/>
        <end position="323"/>
    </location>
</feature>
<feature type="transmembrane region" description="Helical" evidence="7">
    <location>
        <begin position="184"/>
        <end position="205"/>
    </location>
</feature>
<dbReference type="Gene3D" id="2.30.30.60">
    <property type="match status" value="1"/>
</dbReference>
<dbReference type="InterPro" id="IPR006685">
    <property type="entry name" value="MscS_channel_2nd"/>
</dbReference>
<reference evidence="10 11" key="1">
    <citation type="submission" date="2017-06" db="EMBL/GenBank/DDBJ databases">
        <title>Genome sequencing of cyanobaciteial culture collection at National Institute for Environmental Studies (NIES).</title>
        <authorList>
            <person name="Hirose Y."/>
            <person name="Shimura Y."/>
            <person name="Fujisawa T."/>
            <person name="Nakamura Y."/>
            <person name="Kawachi M."/>
        </authorList>
    </citation>
    <scope>NUCLEOTIDE SEQUENCE [LARGE SCALE GENOMIC DNA]</scope>
    <source>
        <strain evidence="10 11">NIES-267</strain>
    </source>
</reference>
<keyword evidence="11" id="KW-1185">Reference proteome</keyword>
<keyword evidence="5 7" id="KW-1133">Transmembrane helix</keyword>
<evidence type="ECO:0000259" key="9">
    <source>
        <dbReference type="Pfam" id="PF21082"/>
    </source>
</evidence>
<dbReference type="Pfam" id="PF21082">
    <property type="entry name" value="MS_channel_3rd"/>
    <property type="match status" value="1"/>
</dbReference>
<dbReference type="InterPro" id="IPR011066">
    <property type="entry name" value="MscS_channel_C_sf"/>
</dbReference>
<dbReference type="PANTHER" id="PTHR30460">
    <property type="entry name" value="MODERATE CONDUCTANCE MECHANOSENSITIVE CHANNEL YBIO"/>
    <property type="match status" value="1"/>
</dbReference>
<evidence type="ECO:0000313" key="11">
    <source>
        <dbReference type="Proteomes" id="UP000218418"/>
    </source>
</evidence>
<dbReference type="PANTHER" id="PTHR30460:SF0">
    <property type="entry name" value="MODERATE CONDUCTANCE MECHANOSENSITIVE CHANNEL YBIO"/>
    <property type="match status" value="1"/>
</dbReference>
<comment type="subcellular location">
    <subcellularLocation>
        <location evidence="1">Cell membrane</location>
        <topology evidence="1">Multi-pass membrane protein</topology>
    </subcellularLocation>
</comment>
<evidence type="ECO:0000259" key="8">
    <source>
        <dbReference type="Pfam" id="PF00924"/>
    </source>
</evidence>
<dbReference type="Proteomes" id="UP000218418">
    <property type="component" value="Chromosome"/>
</dbReference>
<dbReference type="InterPro" id="IPR045276">
    <property type="entry name" value="YbiO_bact"/>
</dbReference>
<evidence type="ECO:0000256" key="7">
    <source>
        <dbReference type="SAM" id="Phobius"/>
    </source>
</evidence>
<dbReference type="Gene3D" id="1.10.287.1260">
    <property type="match status" value="1"/>
</dbReference>
<name>A0A1Z4LS72_9CYAN</name>
<dbReference type="InterPro" id="IPR049278">
    <property type="entry name" value="MS_channel_C"/>
</dbReference>
<organism evidence="10 11">
    <name type="scientific">Calothrix parasitica NIES-267</name>
    <dbReference type="NCBI Taxonomy" id="1973488"/>
    <lineage>
        <taxon>Bacteria</taxon>
        <taxon>Bacillati</taxon>
        <taxon>Cyanobacteriota</taxon>
        <taxon>Cyanophyceae</taxon>
        <taxon>Nostocales</taxon>
        <taxon>Calotrichaceae</taxon>
        <taxon>Calothrix</taxon>
    </lineage>
</organism>
<feature type="domain" description="Mechanosensitive ion channel MscS" evidence="8">
    <location>
        <begin position="395"/>
        <end position="460"/>
    </location>
</feature>
<protein>
    <submittedName>
        <fullName evidence="10">MscS mechanosensitive ion channel</fullName>
    </submittedName>
</protein>
<evidence type="ECO:0000313" key="10">
    <source>
        <dbReference type="EMBL" id="BAY83918.1"/>
    </source>
</evidence>
<evidence type="ECO:0000256" key="1">
    <source>
        <dbReference type="ARBA" id="ARBA00004651"/>
    </source>
</evidence>
<feature type="transmembrane region" description="Helical" evidence="7">
    <location>
        <begin position="263"/>
        <end position="288"/>
    </location>
</feature>
<dbReference type="SUPFAM" id="SSF82689">
    <property type="entry name" value="Mechanosensitive channel protein MscS (YggB), C-terminal domain"/>
    <property type="match status" value="1"/>
</dbReference>
<evidence type="ECO:0000256" key="3">
    <source>
        <dbReference type="ARBA" id="ARBA00022475"/>
    </source>
</evidence>
<dbReference type="AlphaFoldDB" id="A0A1Z4LS72"/>
<dbReference type="InterPro" id="IPR010920">
    <property type="entry name" value="LSM_dom_sf"/>
</dbReference>
<keyword evidence="4 7" id="KW-0812">Transmembrane</keyword>
<evidence type="ECO:0000256" key="4">
    <source>
        <dbReference type="ARBA" id="ARBA00022692"/>
    </source>
</evidence>
<dbReference type="GO" id="GO:0008381">
    <property type="term" value="F:mechanosensitive monoatomic ion channel activity"/>
    <property type="evidence" value="ECO:0007669"/>
    <property type="project" value="InterPro"/>
</dbReference>
<dbReference type="SUPFAM" id="SSF82861">
    <property type="entry name" value="Mechanosensitive channel protein MscS (YggB), transmembrane region"/>
    <property type="match status" value="1"/>
</dbReference>
<comment type="similarity">
    <text evidence="2">Belongs to the MscS (TC 1.A.23) family.</text>
</comment>
<feature type="domain" description="Mechanosensitive ion channel MscS C-terminal" evidence="9">
    <location>
        <begin position="465"/>
        <end position="553"/>
    </location>
</feature>
<feature type="transmembrane region" description="Helical" evidence="7">
    <location>
        <begin position="373"/>
        <end position="391"/>
    </location>
</feature>
<evidence type="ECO:0000256" key="5">
    <source>
        <dbReference type="ARBA" id="ARBA00022989"/>
    </source>
</evidence>
<dbReference type="InterPro" id="IPR023408">
    <property type="entry name" value="MscS_beta-dom_sf"/>
</dbReference>
<dbReference type="OrthoDB" id="9809206at2"/>
<dbReference type="EMBL" id="AP018227">
    <property type="protein sequence ID" value="BAY83918.1"/>
    <property type="molecule type" value="Genomic_DNA"/>
</dbReference>
<keyword evidence="3" id="KW-1003">Cell membrane</keyword>